<dbReference type="PANTHER" id="PTHR37540">
    <property type="entry name" value="TRANSCRIPTION FACTOR (ACR-2), PUTATIVE-RELATED-RELATED"/>
    <property type="match status" value="1"/>
</dbReference>
<dbReference type="PANTHER" id="PTHR37540:SF5">
    <property type="entry name" value="TRANSCRIPTION FACTOR DOMAIN-CONTAINING PROTEIN"/>
    <property type="match status" value="1"/>
</dbReference>
<dbReference type="EMBL" id="ML987196">
    <property type="protein sequence ID" value="KAF2248038.1"/>
    <property type="molecule type" value="Genomic_DNA"/>
</dbReference>
<protein>
    <recommendedName>
        <fullName evidence="4">Transcription factor domain-containing protein</fullName>
    </recommendedName>
</protein>
<gene>
    <name evidence="2" type="ORF">BU26DRAFT_565457</name>
</gene>
<name>A0A6A6IDA0_9PLEO</name>
<feature type="compositionally biased region" description="Polar residues" evidence="1">
    <location>
        <begin position="1"/>
        <end position="10"/>
    </location>
</feature>
<feature type="compositionally biased region" description="Low complexity" evidence="1">
    <location>
        <begin position="11"/>
        <end position="20"/>
    </location>
</feature>
<evidence type="ECO:0000313" key="2">
    <source>
        <dbReference type="EMBL" id="KAF2248038.1"/>
    </source>
</evidence>
<evidence type="ECO:0000313" key="3">
    <source>
        <dbReference type="Proteomes" id="UP000800094"/>
    </source>
</evidence>
<accession>A0A6A6IDA0</accession>
<dbReference type="AlphaFoldDB" id="A0A6A6IDA0"/>
<proteinExistence type="predicted"/>
<evidence type="ECO:0000256" key="1">
    <source>
        <dbReference type="SAM" id="MobiDB-lite"/>
    </source>
</evidence>
<dbReference type="RefSeq" id="XP_033683042.1">
    <property type="nucleotide sequence ID" value="XM_033833400.1"/>
</dbReference>
<feature type="region of interest" description="Disordered" evidence="1">
    <location>
        <begin position="1"/>
        <end position="45"/>
    </location>
</feature>
<sequence length="531" mass="58719">MAHSPNQDPHSPSFASFPASRQAGTSPSSLGVPESAPTRTTSPTQYQFIMQTGDESVATAKQNLKTVRSHVMKNYLHQQQQRQSGVSGEGSFATASGTKREEKQRARSARSASRESRQGAGSPAVSEGGRERSASTDVGSMFSALSFSIPFSGPRHSGLANSGHGQPFTFGFSSTPPQDEVSAFAQQYIAVLAQDKRAGLLEPSFETLKAKGETMRIVQNTLTVCGNSIPQSIIFAVSLLAYGCATDGQWDESRGHVEALQRLIEMRGGITTVDFELQRTLTWATYYLAAAMRLSPRFPPPLFHNVRAFPLALHDEAQIRAWRTVKRFPKNASFIFEIVTRLHQLGLATSSEWCNDIDQQALSNLVFEAMHTAVRVQIDRPWTGALPAGNSGQEAATMFEVWAAGLPLFVWATVRHARTRMGYLWHRCNPDPIMSRVRELLESTGGYHAWPRGKSLEPVLATLFYCFEACGFESPWRLWCMDTLRRVVEILKLKTVEDLGKALEFFPSTEEYQAAADDLWREMTQGSVASI</sequence>
<feature type="region of interest" description="Disordered" evidence="1">
    <location>
        <begin position="78"/>
        <end position="135"/>
    </location>
</feature>
<dbReference type="Proteomes" id="UP000800094">
    <property type="component" value="Unassembled WGS sequence"/>
</dbReference>
<reference evidence="2" key="1">
    <citation type="journal article" date="2020" name="Stud. Mycol.">
        <title>101 Dothideomycetes genomes: a test case for predicting lifestyles and emergence of pathogens.</title>
        <authorList>
            <person name="Haridas S."/>
            <person name="Albert R."/>
            <person name="Binder M."/>
            <person name="Bloem J."/>
            <person name="Labutti K."/>
            <person name="Salamov A."/>
            <person name="Andreopoulos B."/>
            <person name="Baker S."/>
            <person name="Barry K."/>
            <person name="Bills G."/>
            <person name="Bluhm B."/>
            <person name="Cannon C."/>
            <person name="Castanera R."/>
            <person name="Culley D."/>
            <person name="Daum C."/>
            <person name="Ezra D."/>
            <person name="Gonzalez J."/>
            <person name="Henrissat B."/>
            <person name="Kuo A."/>
            <person name="Liang C."/>
            <person name="Lipzen A."/>
            <person name="Lutzoni F."/>
            <person name="Magnuson J."/>
            <person name="Mondo S."/>
            <person name="Nolan M."/>
            <person name="Ohm R."/>
            <person name="Pangilinan J."/>
            <person name="Park H.-J."/>
            <person name="Ramirez L."/>
            <person name="Alfaro M."/>
            <person name="Sun H."/>
            <person name="Tritt A."/>
            <person name="Yoshinaga Y."/>
            <person name="Zwiers L.-H."/>
            <person name="Turgeon B."/>
            <person name="Goodwin S."/>
            <person name="Spatafora J."/>
            <person name="Crous P."/>
            <person name="Grigoriev I."/>
        </authorList>
    </citation>
    <scope>NUCLEOTIDE SEQUENCE</scope>
    <source>
        <strain evidence="2">CBS 122368</strain>
    </source>
</reference>
<keyword evidence="3" id="KW-1185">Reference proteome</keyword>
<evidence type="ECO:0008006" key="4">
    <source>
        <dbReference type="Google" id="ProtNLM"/>
    </source>
</evidence>
<dbReference type="OrthoDB" id="4158087at2759"/>
<organism evidence="2 3">
    <name type="scientific">Trematosphaeria pertusa</name>
    <dbReference type="NCBI Taxonomy" id="390896"/>
    <lineage>
        <taxon>Eukaryota</taxon>
        <taxon>Fungi</taxon>
        <taxon>Dikarya</taxon>
        <taxon>Ascomycota</taxon>
        <taxon>Pezizomycotina</taxon>
        <taxon>Dothideomycetes</taxon>
        <taxon>Pleosporomycetidae</taxon>
        <taxon>Pleosporales</taxon>
        <taxon>Massarineae</taxon>
        <taxon>Trematosphaeriaceae</taxon>
        <taxon>Trematosphaeria</taxon>
    </lineage>
</organism>
<dbReference type="GeneID" id="54586730"/>